<accession>A0A6J4SYA0</accession>
<comment type="function">
    <text evidence="5">Toxic component of a toxin-antitoxin (TA) system. An RNase.</text>
</comment>
<feature type="domain" description="PIN" evidence="6">
    <location>
        <begin position="2"/>
        <end position="114"/>
    </location>
</feature>
<dbReference type="EC" id="3.1.-.-" evidence="5"/>
<dbReference type="HAMAP" id="MF_00265">
    <property type="entry name" value="VapC_Nob1"/>
    <property type="match status" value="1"/>
</dbReference>
<dbReference type="SUPFAM" id="SSF88723">
    <property type="entry name" value="PIN domain-like"/>
    <property type="match status" value="1"/>
</dbReference>
<keyword evidence="5" id="KW-0460">Magnesium</keyword>
<keyword evidence="4 5" id="KW-0378">Hydrolase</keyword>
<dbReference type="InterPro" id="IPR002716">
    <property type="entry name" value="PIN_dom"/>
</dbReference>
<name>A0A6J4SYA0_9SPHN</name>
<evidence type="ECO:0000256" key="5">
    <source>
        <dbReference type="HAMAP-Rule" id="MF_00265"/>
    </source>
</evidence>
<keyword evidence="2 5" id="KW-0540">Nuclease</keyword>
<dbReference type="InterPro" id="IPR029060">
    <property type="entry name" value="PIN-like_dom_sf"/>
</dbReference>
<dbReference type="InterPro" id="IPR022907">
    <property type="entry name" value="VapC_family"/>
</dbReference>
<keyword evidence="1 5" id="KW-1277">Toxin-antitoxin system</keyword>
<comment type="cofactor">
    <cofactor evidence="5">
        <name>Mg(2+)</name>
        <dbReference type="ChEBI" id="CHEBI:18420"/>
    </cofactor>
</comment>
<dbReference type="GO" id="GO:0000287">
    <property type="term" value="F:magnesium ion binding"/>
    <property type="evidence" value="ECO:0007669"/>
    <property type="project" value="UniProtKB-UniRule"/>
</dbReference>
<dbReference type="CDD" id="cd09854">
    <property type="entry name" value="PIN_VapC-like"/>
    <property type="match status" value="1"/>
</dbReference>
<evidence type="ECO:0000256" key="1">
    <source>
        <dbReference type="ARBA" id="ARBA00022649"/>
    </source>
</evidence>
<dbReference type="GO" id="GO:0016787">
    <property type="term" value="F:hydrolase activity"/>
    <property type="evidence" value="ECO:0007669"/>
    <property type="project" value="UniProtKB-KW"/>
</dbReference>
<evidence type="ECO:0000256" key="4">
    <source>
        <dbReference type="ARBA" id="ARBA00022801"/>
    </source>
</evidence>
<evidence type="ECO:0000313" key="7">
    <source>
        <dbReference type="EMBL" id="CAA9508937.1"/>
    </source>
</evidence>
<reference evidence="7" key="1">
    <citation type="submission" date="2020-02" db="EMBL/GenBank/DDBJ databases">
        <authorList>
            <person name="Meier V. D."/>
        </authorList>
    </citation>
    <scope>NUCLEOTIDE SEQUENCE</scope>
    <source>
        <strain evidence="7">AVDCRST_MAG31</strain>
    </source>
</reference>
<evidence type="ECO:0000259" key="6">
    <source>
        <dbReference type="Pfam" id="PF01850"/>
    </source>
</evidence>
<feature type="binding site" evidence="5">
    <location>
        <position position="5"/>
    </location>
    <ligand>
        <name>Mg(2+)</name>
        <dbReference type="ChEBI" id="CHEBI:18420"/>
    </ligand>
</feature>
<dbReference type="RefSeq" id="WP_294168477.1">
    <property type="nucleotide sequence ID" value="NZ_CADCWA010000056.1"/>
</dbReference>
<dbReference type="AlphaFoldDB" id="A0A6J4SYA0"/>
<protein>
    <recommendedName>
        <fullName evidence="5">Ribonuclease VapC</fullName>
        <shortName evidence="5">RNase VapC</shortName>
        <ecNumber evidence="5">3.1.-.-</ecNumber>
    </recommendedName>
    <alternativeName>
        <fullName evidence="5">Toxin VapC</fullName>
    </alternativeName>
</protein>
<dbReference type="Gene3D" id="3.40.50.1010">
    <property type="entry name" value="5'-nuclease"/>
    <property type="match status" value="1"/>
</dbReference>
<dbReference type="EMBL" id="CADCWA010000056">
    <property type="protein sequence ID" value="CAA9508937.1"/>
    <property type="molecule type" value="Genomic_DNA"/>
</dbReference>
<dbReference type="GO" id="GO:0090729">
    <property type="term" value="F:toxin activity"/>
    <property type="evidence" value="ECO:0007669"/>
    <property type="project" value="UniProtKB-KW"/>
</dbReference>
<dbReference type="GO" id="GO:0004540">
    <property type="term" value="F:RNA nuclease activity"/>
    <property type="evidence" value="ECO:0007669"/>
    <property type="project" value="InterPro"/>
</dbReference>
<sequence length="125" mass="13904">MILVDTSIWIDHINKGANEQLGYLLDGEGVLTHELIIGEVAMGPLKNRRAQLLLLDDLHRLLPASDHEVRTLVESAGLHGTGLSYVDAHLLAAVRASSPHEQVRLWTRDKKLRAQAERLKVAYEA</sequence>
<evidence type="ECO:0000256" key="3">
    <source>
        <dbReference type="ARBA" id="ARBA00022723"/>
    </source>
</evidence>
<gene>
    <name evidence="5" type="primary">vapC</name>
    <name evidence="7" type="ORF">AVDCRST_MAG31-847</name>
</gene>
<organism evidence="7">
    <name type="scientific">uncultured Sphingomonas sp</name>
    <dbReference type="NCBI Taxonomy" id="158754"/>
    <lineage>
        <taxon>Bacteria</taxon>
        <taxon>Pseudomonadati</taxon>
        <taxon>Pseudomonadota</taxon>
        <taxon>Alphaproteobacteria</taxon>
        <taxon>Sphingomonadales</taxon>
        <taxon>Sphingomonadaceae</taxon>
        <taxon>Sphingomonas</taxon>
        <taxon>environmental samples</taxon>
    </lineage>
</organism>
<keyword evidence="5" id="KW-0800">Toxin</keyword>
<dbReference type="Pfam" id="PF01850">
    <property type="entry name" value="PIN"/>
    <property type="match status" value="1"/>
</dbReference>
<evidence type="ECO:0000256" key="2">
    <source>
        <dbReference type="ARBA" id="ARBA00022722"/>
    </source>
</evidence>
<keyword evidence="3 5" id="KW-0479">Metal-binding</keyword>
<proteinExistence type="inferred from homology"/>
<feature type="binding site" evidence="5">
    <location>
        <position position="87"/>
    </location>
    <ligand>
        <name>Mg(2+)</name>
        <dbReference type="ChEBI" id="CHEBI:18420"/>
    </ligand>
</feature>
<comment type="similarity">
    <text evidence="5">Belongs to the PINc/VapC protein family.</text>
</comment>